<name>A0AAU9W756_9CNID</name>
<organism evidence="1 2">
    <name type="scientific">Pocillopora meandrina</name>
    <dbReference type="NCBI Taxonomy" id="46732"/>
    <lineage>
        <taxon>Eukaryota</taxon>
        <taxon>Metazoa</taxon>
        <taxon>Cnidaria</taxon>
        <taxon>Anthozoa</taxon>
        <taxon>Hexacorallia</taxon>
        <taxon>Scleractinia</taxon>
        <taxon>Astrocoeniina</taxon>
        <taxon>Pocilloporidae</taxon>
        <taxon>Pocillopora</taxon>
    </lineage>
</organism>
<comment type="caution">
    <text evidence="1">The sequence shown here is derived from an EMBL/GenBank/DDBJ whole genome shotgun (WGS) entry which is preliminary data.</text>
</comment>
<dbReference type="EMBL" id="CALNXJ010000009">
    <property type="protein sequence ID" value="CAH3104147.1"/>
    <property type="molecule type" value="Genomic_DNA"/>
</dbReference>
<accession>A0AAU9W756</accession>
<feature type="non-terminal residue" evidence="1">
    <location>
        <position position="83"/>
    </location>
</feature>
<evidence type="ECO:0000313" key="1">
    <source>
        <dbReference type="EMBL" id="CAH3104147.1"/>
    </source>
</evidence>
<sequence>ACYSWSGHGFKIELRTRNSLPLLQCQQGLIKFVQSQTSRVISCQNSKGEWISSACWEAWKAFKNICTYLLCTLRSPTSNATIA</sequence>
<dbReference type="Proteomes" id="UP001159428">
    <property type="component" value="Unassembled WGS sequence"/>
</dbReference>
<feature type="non-terminal residue" evidence="1">
    <location>
        <position position="1"/>
    </location>
</feature>
<reference evidence="1 2" key="1">
    <citation type="submission" date="2022-05" db="EMBL/GenBank/DDBJ databases">
        <authorList>
            <consortium name="Genoscope - CEA"/>
            <person name="William W."/>
        </authorList>
    </citation>
    <scope>NUCLEOTIDE SEQUENCE [LARGE SCALE GENOMIC DNA]</scope>
</reference>
<protein>
    <submittedName>
        <fullName evidence="1">Uncharacterized protein</fullName>
    </submittedName>
</protein>
<proteinExistence type="predicted"/>
<evidence type="ECO:0000313" key="2">
    <source>
        <dbReference type="Proteomes" id="UP001159428"/>
    </source>
</evidence>
<gene>
    <name evidence="1" type="ORF">PMEA_00034555</name>
</gene>
<dbReference type="AlphaFoldDB" id="A0AAU9W756"/>
<keyword evidence="2" id="KW-1185">Reference proteome</keyword>